<keyword evidence="4 7" id="KW-0689">Ribosomal protein</keyword>
<accession>A0A411L8Y7</accession>
<dbReference type="GO" id="GO:0070181">
    <property type="term" value="F:small ribosomal subunit rRNA binding"/>
    <property type="evidence" value="ECO:0007669"/>
    <property type="project" value="TreeGrafter"/>
</dbReference>
<keyword evidence="10" id="KW-0934">Plastid</keyword>
<dbReference type="GO" id="GO:0009507">
    <property type="term" value="C:chloroplast"/>
    <property type="evidence" value="ECO:0007669"/>
    <property type="project" value="UniProtKB-SubCell"/>
</dbReference>
<keyword evidence="3 7" id="KW-0694">RNA-binding</keyword>
<sequence>MKYKRFPPNPGKPDKPFRYRKRRKKRKSKGPRPPWPPVIRSRDRIAFDNMSLILQFVSDHGKILARRVTKIKLKQQRLMTSAIKQARFFGYLPFRSTERFFKMKLKTRKKQRVSKSKKPTRTFKKKRHFTGRKMARTPA</sequence>
<evidence type="ECO:0000313" key="10">
    <source>
        <dbReference type="EMBL" id="QBE88790.1"/>
    </source>
</evidence>
<keyword evidence="2 7" id="KW-0699">rRNA-binding</keyword>
<keyword evidence="10" id="KW-0150">Chloroplast</keyword>
<feature type="compositionally biased region" description="Basic residues" evidence="9">
    <location>
        <begin position="18"/>
        <end position="30"/>
    </location>
</feature>
<keyword evidence="5 7" id="KW-0687">Ribonucleoprotein</keyword>
<evidence type="ECO:0000256" key="8">
    <source>
        <dbReference type="RuleBase" id="RU003910"/>
    </source>
</evidence>
<organism evidence="10">
    <name type="scientific">Pharnaceum aurantium</name>
    <dbReference type="NCBI Taxonomy" id="2518628"/>
    <lineage>
        <taxon>Eukaryota</taxon>
        <taxon>Viridiplantae</taxon>
        <taxon>Streptophyta</taxon>
        <taxon>Embryophyta</taxon>
        <taxon>Tracheophyta</taxon>
        <taxon>Spermatophyta</taxon>
        <taxon>Magnoliopsida</taxon>
        <taxon>eudicotyledons</taxon>
        <taxon>Gunneridae</taxon>
        <taxon>Pentapetalae</taxon>
        <taxon>Caryophyllales</taxon>
        <taxon>Molluginaceae</taxon>
        <taxon>Pharnaceum</taxon>
    </lineage>
</organism>
<comment type="subcellular location">
    <subcellularLocation>
        <location evidence="7">Plastid</location>
        <location evidence="7">Chloroplast</location>
    </subcellularLocation>
</comment>
<evidence type="ECO:0000256" key="6">
    <source>
        <dbReference type="ARBA" id="ARBA00035266"/>
    </source>
</evidence>
<dbReference type="InterPro" id="IPR001648">
    <property type="entry name" value="Ribosomal_bS18"/>
</dbReference>
<dbReference type="Pfam" id="PF01084">
    <property type="entry name" value="Ribosomal_S18"/>
    <property type="match status" value="1"/>
</dbReference>
<dbReference type="HAMAP" id="MF_00270">
    <property type="entry name" value="Ribosomal_bS18"/>
    <property type="match status" value="1"/>
</dbReference>
<evidence type="ECO:0000256" key="7">
    <source>
        <dbReference type="HAMAP-Rule" id="MF_00270"/>
    </source>
</evidence>
<reference evidence="10" key="1">
    <citation type="journal article" date="2019" name="Mol. Phylogenet. Evol.">
        <title>Plastid phylogenomic insights into the evolution of Caryophyllales.</title>
        <authorList>
            <person name="Yao G."/>
            <person name="Jin J.J."/>
            <person name="Li H.T."/>
            <person name="Yang J.B."/>
            <person name="Shiva Mandala V."/>
            <person name="Croley M."/>
            <person name="Mostow R."/>
            <person name="Douglas N.A."/>
            <person name="Chase M.W."/>
            <person name="Christenhusz M.J."/>
            <person name="Soltis D.E."/>
            <person name="Soltis P.S."/>
            <person name="Smith S.A."/>
            <person name="Brockington S.F."/>
            <person name="Moore M.J."/>
            <person name="Yi T.S."/>
            <person name="Li D.Z."/>
        </authorList>
    </citation>
    <scope>NUCLEOTIDE SEQUENCE</scope>
</reference>
<evidence type="ECO:0000256" key="4">
    <source>
        <dbReference type="ARBA" id="ARBA00022980"/>
    </source>
</evidence>
<dbReference type="Gene3D" id="4.10.640.10">
    <property type="entry name" value="Ribosomal protein S18"/>
    <property type="match status" value="1"/>
</dbReference>
<comment type="similarity">
    <text evidence="1 7 8">Belongs to the bacterial ribosomal protein bS18 family.</text>
</comment>
<dbReference type="InterPro" id="IPR036870">
    <property type="entry name" value="Ribosomal_bS18_sf"/>
</dbReference>
<comment type="subunit">
    <text evidence="7">Part of the 30S ribosomal subunit.</text>
</comment>
<geneLocation type="chloroplast" evidence="10"/>
<dbReference type="GO" id="GO:0003735">
    <property type="term" value="F:structural constituent of ribosome"/>
    <property type="evidence" value="ECO:0007669"/>
    <property type="project" value="InterPro"/>
</dbReference>
<evidence type="ECO:0000256" key="1">
    <source>
        <dbReference type="ARBA" id="ARBA00005589"/>
    </source>
</evidence>
<gene>
    <name evidence="7 10" type="primary">rps18</name>
</gene>
<dbReference type="SUPFAM" id="SSF46911">
    <property type="entry name" value="Ribosomal protein S18"/>
    <property type="match status" value="1"/>
</dbReference>
<evidence type="ECO:0000256" key="3">
    <source>
        <dbReference type="ARBA" id="ARBA00022884"/>
    </source>
</evidence>
<dbReference type="GO" id="GO:0006412">
    <property type="term" value="P:translation"/>
    <property type="evidence" value="ECO:0007669"/>
    <property type="project" value="UniProtKB-UniRule"/>
</dbReference>
<feature type="region of interest" description="Disordered" evidence="9">
    <location>
        <begin position="105"/>
        <end position="139"/>
    </location>
</feature>
<evidence type="ECO:0000256" key="2">
    <source>
        <dbReference type="ARBA" id="ARBA00022730"/>
    </source>
</evidence>
<dbReference type="PANTHER" id="PTHR13479">
    <property type="entry name" value="30S RIBOSOMAL PROTEIN S18"/>
    <property type="match status" value="1"/>
</dbReference>
<proteinExistence type="inferred from homology"/>
<evidence type="ECO:0000256" key="5">
    <source>
        <dbReference type="ARBA" id="ARBA00023274"/>
    </source>
</evidence>
<dbReference type="GO" id="GO:0005763">
    <property type="term" value="C:mitochondrial small ribosomal subunit"/>
    <property type="evidence" value="ECO:0007669"/>
    <property type="project" value="TreeGrafter"/>
</dbReference>
<dbReference type="AlphaFoldDB" id="A0A411L8Y7"/>
<dbReference type="EMBL" id="MH286327">
    <property type="protein sequence ID" value="QBE88790.1"/>
    <property type="molecule type" value="Genomic_DNA"/>
</dbReference>
<dbReference type="NCBIfam" id="TIGR00165">
    <property type="entry name" value="S18"/>
    <property type="match status" value="1"/>
</dbReference>
<dbReference type="PANTHER" id="PTHR13479:SF40">
    <property type="entry name" value="SMALL RIBOSOMAL SUBUNIT PROTEIN BS18M"/>
    <property type="match status" value="1"/>
</dbReference>
<evidence type="ECO:0000256" key="9">
    <source>
        <dbReference type="SAM" id="MobiDB-lite"/>
    </source>
</evidence>
<feature type="region of interest" description="Disordered" evidence="9">
    <location>
        <begin position="1"/>
        <end position="39"/>
    </location>
</feature>
<dbReference type="PRINTS" id="PR00974">
    <property type="entry name" value="RIBOSOMALS18"/>
</dbReference>
<name>A0A411L8Y7_9CARY</name>
<protein>
    <recommendedName>
        <fullName evidence="6 7">Small ribosomal subunit protein bS18c</fullName>
    </recommendedName>
</protein>